<evidence type="ECO:0000313" key="3">
    <source>
        <dbReference type="Proteomes" id="UP000324222"/>
    </source>
</evidence>
<evidence type="ECO:0000256" key="1">
    <source>
        <dbReference type="SAM" id="Phobius"/>
    </source>
</evidence>
<comment type="caution">
    <text evidence="2">The sequence shown here is derived from an EMBL/GenBank/DDBJ whole genome shotgun (WGS) entry which is preliminary data.</text>
</comment>
<keyword evidence="1" id="KW-1133">Transmembrane helix</keyword>
<dbReference type="Proteomes" id="UP000324222">
    <property type="component" value="Unassembled WGS sequence"/>
</dbReference>
<dbReference type="OrthoDB" id="6367241at2759"/>
<name>A0A5B7GX42_PORTR</name>
<reference evidence="2 3" key="1">
    <citation type="submission" date="2019-05" db="EMBL/GenBank/DDBJ databases">
        <title>Another draft genome of Portunus trituberculatus and its Hox gene families provides insights of decapod evolution.</title>
        <authorList>
            <person name="Jeong J.-H."/>
            <person name="Song I."/>
            <person name="Kim S."/>
            <person name="Choi T."/>
            <person name="Kim D."/>
            <person name="Ryu S."/>
            <person name="Kim W."/>
        </authorList>
    </citation>
    <scope>NUCLEOTIDE SEQUENCE [LARGE SCALE GENOMIC DNA]</scope>
    <source>
        <tissue evidence="2">Muscle</tissue>
    </source>
</reference>
<keyword evidence="1" id="KW-0812">Transmembrane</keyword>
<proteinExistence type="predicted"/>
<evidence type="ECO:0000313" key="2">
    <source>
        <dbReference type="EMBL" id="MPC61945.1"/>
    </source>
</evidence>
<sequence length="105" mass="12190">MVTCSNRPGSVAECEARGLLLEHRLHLRCIETQEALRELHKLGLLFSRLHGEHSPRTAAIHNMTVQVFSSLFLFFSITSEYFLFLKLVIFSYCYLHYLPTFKGEK</sequence>
<dbReference type="AlphaFoldDB" id="A0A5B7GX42"/>
<protein>
    <submittedName>
        <fullName evidence="2">Uncharacterized protein</fullName>
    </submittedName>
</protein>
<keyword evidence="1" id="KW-0472">Membrane</keyword>
<keyword evidence="3" id="KW-1185">Reference proteome</keyword>
<feature type="transmembrane region" description="Helical" evidence="1">
    <location>
        <begin position="71"/>
        <end position="95"/>
    </location>
</feature>
<dbReference type="EMBL" id="VSRR010019134">
    <property type="protein sequence ID" value="MPC61945.1"/>
    <property type="molecule type" value="Genomic_DNA"/>
</dbReference>
<gene>
    <name evidence="2" type="ORF">E2C01_056022</name>
</gene>
<accession>A0A5B7GX42</accession>
<organism evidence="2 3">
    <name type="scientific">Portunus trituberculatus</name>
    <name type="common">Swimming crab</name>
    <name type="synonym">Neptunus trituberculatus</name>
    <dbReference type="NCBI Taxonomy" id="210409"/>
    <lineage>
        <taxon>Eukaryota</taxon>
        <taxon>Metazoa</taxon>
        <taxon>Ecdysozoa</taxon>
        <taxon>Arthropoda</taxon>
        <taxon>Crustacea</taxon>
        <taxon>Multicrustacea</taxon>
        <taxon>Malacostraca</taxon>
        <taxon>Eumalacostraca</taxon>
        <taxon>Eucarida</taxon>
        <taxon>Decapoda</taxon>
        <taxon>Pleocyemata</taxon>
        <taxon>Brachyura</taxon>
        <taxon>Eubrachyura</taxon>
        <taxon>Portunoidea</taxon>
        <taxon>Portunidae</taxon>
        <taxon>Portuninae</taxon>
        <taxon>Portunus</taxon>
    </lineage>
</organism>